<keyword evidence="3" id="KW-1185">Reference proteome</keyword>
<gene>
    <name evidence="2" type="ORF">E1I18_02485</name>
</gene>
<dbReference type="GO" id="GO:0016740">
    <property type="term" value="F:transferase activity"/>
    <property type="evidence" value="ECO:0007669"/>
    <property type="project" value="UniProtKB-KW"/>
</dbReference>
<dbReference type="OrthoDB" id="387866at2"/>
<dbReference type="AlphaFoldDB" id="A0A507SI80"/>
<dbReference type="Proteomes" id="UP000320801">
    <property type="component" value="Unassembled WGS sequence"/>
</dbReference>
<dbReference type="Pfam" id="PF00535">
    <property type="entry name" value="Glycos_transf_2"/>
    <property type="match status" value="1"/>
</dbReference>
<dbReference type="Gene3D" id="3.90.550.10">
    <property type="entry name" value="Spore Coat Polysaccharide Biosynthesis Protein SpsA, Chain A"/>
    <property type="match status" value="1"/>
</dbReference>
<evidence type="ECO:0000313" key="3">
    <source>
        <dbReference type="Proteomes" id="UP000320801"/>
    </source>
</evidence>
<dbReference type="CDD" id="cd00761">
    <property type="entry name" value="Glyco_tranf_GTA_type"/>
    <property type="match status" value="1"/>
</dbReference>
<dbReference type="EMBL" id="SMDN01000008">
    <property type="protein sequence ID" value="TQC51427.1"/>
    <property type="molecule type" value="Genomic_DNA"/>
</dbReference>
<reference evidence="2 3" key="1">
    <citation type="submission" date="2019-03" db="EMBL/GenBank/DDBJ databases">
        <title>Characterization of a novel Mycoplasma cynos real-time PCR assay.</title>
        <authorList>
            <person name="Tallmadge R.L."/>
            <person name="Mitchell P.K."/>
            <person name="Goodman L."/>
        </authorList>
    </citation>
    <scope>NUCLEOTIDE SEQUENCE [LARGE SCALE GENOMIC DNA]</scope>
    <source>
        <strain evidence="2 3">1642</strain>
    </source>
</reference>
<name>A0A507SI80_9BACT</name>
<keyword evidence="2" id="KW-0808">Transferase</keyword>
<dbReference type="InterPro" id="IPR001173">
    <property type="entry name" value="Glyco_trans_2-like"/>
</dbReference>
<evidence type="ECO:0000313" key="2">
    <source>
        <dbReference type="EMBL" id="TQC51427.1"/>
    </source>
</evidence>
<accession>A0A507SI80</accession>
<comment type="caution">
    <text evidence="2">The sequence shown here is derived from an EMBL/GenBank/DDBJ whole genome shotgun (WGS) entry which is preliminary data.</text>
</comment>
<protein>
    <submittedName>
        <fullName evidence="2">Glycosyltransferase</fullName>
    </submittedName>
</protein>
<evidence type="ECO:0000259" key="1">
    <source>
        <dbReference type="Pfam" id="PF00535"/>
    </source>
</evidence>
<dbReference type="InterPro" id="IPR029044">
    <property type="entry name" value="Nucleotide-diphossugar_trans"/>
</dbReference>
<proteinExistence type="predicted"/>
<sequence length="337" mass="40157">MKLSIIVPNVYSKSEIDYVSDILKEQNNQDFELILVVTKPNEKMYSSLQKALDFFGSRFKFIVNTKRKNIQSDIIAALHLVKNQYIYVLNADAEIKKSFVRNITNKLEETQVDILEFKPRLTGSIKWEPYARIQADKIFSSPKEKEFIAYSFPFLFNKVFKKSFMEQFEKYRVKELNDTKFATELLYMLLVSANSYCYWDSSLVKENISSATWFNPTNFITQFKIVFNYIEINNLDLFHELSYAQLYFLQIVLAGFLNSWEFSVFRVLNYIFEARSEFNEKRAKKYLDDLYTFIHNYHNNNTHIFMTNPYINRNTDEAQYLRDLSLLDKKNAVYKQL</sequence>
<dbReference type="RefSeq" id="WP_141484021.1">
    <property type="nucleotide sequence ID" value="NZ_SMDN01000008.1"/>
</dbReference>
<organism evidence="2 3">
    <name type="scientific">Mycoplasmopsis mucosicanis</name>
    <dbReference type="NCBI Taxonomy" id="458208"/>
    <lineage>
        <taxon>Bacteria</taxon>
        <taxon>Bacillati</taxon>
        <taxon>Mycoplasmatota</taxon>
        <taxon>Mycoplasmoidales</taxon>
        <taxon>Metamycoplasmataceae</taxon>
        <taxon>Mycoplasmopsis</taxon>
    </lineage>
</organism>
<dbReference type="SUPFAM" id="SSF53448">
    <property type="entry name" value="Nucleotide-diphospho-sugar transferases"/>
    <property type="match status" value="1"/>
</dbReference>
<feature type="domain" description="Glycosyltransferase 2-like" evidence="1">
    <location>
        <begin position="4"/>
        <end position="123"/>
    </location>
</feature>